<dbReference type="GO" id="GO:0005869">
    <property type="term" value="C:dynactin complex"/>
    <property type="evidence" value="ECO:0007669"/>
    <property type="project" value="InterPro"/>
</dbReference>
<dbReference type="OrthoDB" id="4977at2759"/>
<keyword evidence="2" id="KW-0963">Cytoplasm</keyword>
<feature type="region of interest" description="Disordered" evidence="3">
    <location>
        <begin position="124"/>
        <end position="144"/>
    </location>
</feature>
<proteinExistence type="predicted"/>
<feature type="non-terminal residue" evidence="4">
    <location>
        <position position="144"/>
    </location>
</feature>
<protein>
    <submittedName>
        <fullName evidence="4">14904_t:CDS:1</fullName>
    </submittedName>
</protein>
<evidence type="ECO:0000256" key="1">
    <source>
        <dbReference type="ARBA" id="ARBA00004496"/>
    </source>
</evidence>
<dbReference type="Pfam" id="PF04912">
    <property type="entry name" value="Dynamitin"/>
    <property type="match status" value="1"/>
</dbReference>
<organism evidence="4 5">
    <name type="scientific">Acaulospora morrowiae</name>
    <dbReference type="NCBI Taxonomy" id="94023"/>
    <lineage>
        <taxon>Eukaryota</taxon>
        <taxon>Fungi</taxon>
        <taxon>Fungi incertae sedis</taxon>
        <taxon>Mucoromycota</taxon>
        <taxon>Glomeromycotina</taxon>
        <taxon>Glomeromycetes</taxon>
        <taxon>Diversisporales</taxon>
        <taxon>Acaulosporaceae</taxon>
        <taxon>Acaulospora</taxon>
    </lineage>
</organism>
<dbReference type="PANTHER" id="PTHR15346">
    <property type="entry name" value="DYNACTIN SUBUNIT"/>
    <property type="match status" value="1"/>
</dbReference>
<comment type="caution">
    <text evidence="4">The sequence shown here is derived from an EMBL/GenBank/DDBJ whole genome shotgun (WGS) entry which is preliminary data.</text>
</comment>
<dbReference type="AlphaFoldDB" id="A0A9N9NMA4"/>
<accession>A0A9N9NMA4</accession>
<evidence type="ECO:0000313" key="4">
    <source>
        <dbReference type="EMBL" id="CAG8744656.1"/>
    </source>
</evidence>
<dbReference type="InterPro" id="IPR028133">
    <property type="entry name" value="Dynamitin"/>
</dbReference>
<evidence type="ECO:0000256" key="2">
    <source>
        <dbReference type="ARBA" id="ARBA00022490"/>
    </source>
</evidence>
<keyword evidence="5" id="KW-1185">Reference proteome</keyword>
<dbReference type="GO" id="GO:0005737">
    <property type="term" value="C:cytoplasm"/>
    <property type="evidence" value="ECO:0007669"/>
    <property type="project" value="UniProtKB-SubCell"/>
</dbReference>
<comment type="subcellular location">
    <subcellularLocation>
        <location evidence="1">Cytoplasm</location>
    </subcellularLocation>
</comment>
<dbReference type="GO" id="GO:0007017">
    <property type="term" value="P:microtubule-based process"/>
    <property type="evidence" value="ECO:0007669"/>
    <property type="project" value="InterPro"/>
</dbReference>
<reference evidence="4" key="1">
    <citation type="submission" date="2021-06" db="EMBL/GenBank/DDBJ databases">
        <authorList>
            <person name="Kallberg Y."/>
            <person name="Tangrot J."/>
            <person name="Rosling A."/>
        </authorList>
    </citation>
    <scope>NUCLEOTIDE SEQUENCE</scope>
    <source>
        <strain evidence="4">CL551</strain>
    </source>
</reference>
<evidence type="ECO:0000256" key="3">
    <source>
        <dbReference type="SAM" id="MobiDB-lite"/>
    </source>
</evidence>
<evidence type="ECO:0000313" key="5">
    <source>
        <dbReference type="Proteomes" id="UP000789342"/>
    </source>
</evidence>
<name>A0A9N9NMA4_9GLOM</name>
<gene>
    <name evidence="4" type="ORF">AMORRO_LOCUS14951</name>
</gene>
<dbReference type="Proteomes" id="UP000789342">
    <property type="component" value="Unassembled WGS sequence"/>
</dbReference>
<dbReference type="EMBL" id="CAJVPV010032309">
    <property type="protein sequence ID" value="CAG8744656.1"/>
    <property type="molecule type" value="Genomic_DNA"/>
</dbReference>
<sequence>MSSKYSSLPDIDTQPDVYETLDSYEDAEVSDDGYPNLEETNEDIVNDKVSVGDAVNKFKESTGENAETDSEMAIRHRKRLYKRAVLDTDEYEIVPRDPELQETPLQKLRRLMFEVHELSEEVEKNKDEVSIHQPPHSAFVSQIA</sequence>